<evidence type="ECO:0000313" key="3">
    <source>
        <dbReference type="Proteomes" id="UP000192920"/>
    </source>
</evidence>
<dbReference type="InterPro" id="IPR007138">
    <property type="entry name" value="ABM_dom"/>
</dbReference>
<dbReference type="PANTHER" id="PTHR33336:SF15">
    <property type="entry name" value="ABM DOMAIN-CONTAINING PROTEIN"/>
    <property type="match status" value="1"/>
</dbReference>
<sequence length="98" mass="11417">MSDFYVLAVLYAKPGREDELRENLAALVEPSRKDEGNLRYELFVQQDDLRRFVFVEHWASPEAQHKHHTQGEHILHFHAGGIDAVEKAELFYKLDLIA</sequence>
<dbReference type="STRING" id="1123014.SAMN02745746_04075"/>
<dbReference type="Pfam" id="PF03992">
    <property type="entry name" value="ABM"/>
    <property type="match status" value="1"/>
</dbReference>
<dbReference type="Gene3D" id="3.30.70.100">
    <property type="match status" value="1"/>
</dbReference>
<organism evidence="2 3">
    <name type="scientific">Pseudogulbenkiania subflava DSM 22618</name>
    <dbReference type="NCBI Taxonomy" id="1123014"/>
    <lineage>
        <taxon>Bacteria</taxon>
        <taxon>Pseudomonadati</taxon>
        <taxon>Pseudomonadota</taxon>
        <taxon>Betaproteobacteria</taxon>
        <taxon>Neisseriales</taxon>
        <taxon>Chromobacteriaceae</taxon>
        <taxon>Pseudogulbenkiania</taxon>
    </lineage>
</organism>
<proteinExistence type="predicted"/>
<accession>A0A1Y6CFS4</accession>
<dbReference type="Proteomes" id="UP000192920">
    <property type="component" value="Unassembled WGS sequence"/>
</dbReference>
<gene>
    <name evidence="2" type="ORF">SAMN02745746_04075</name>
</gene>
<keyword evidence="2" id="KW-0503">Monooxygenase</keyword>
<name>A0A1Y6CFS4_9NEIS</name>
<dbReference type="SUPFAM" id="SSF54909">
    <property type="entry name" value="Dimeric alpha+beta barrel"/>
    <property type="match status" value="1"/>
</dbReference>
<keyword evidence="2" id="KW-0560">Oxidoreductase</keyword>
<dbReference type="InterPro" id="IPR050744">
    <property type="entry name" value="AI-2_Isomerase_LsrG"/>
</dbReference>
<reference evidence="3" key="1">
    <citation type="submission" date="2017-04" db="EMBL/GenBank/DDBJ databases">
        <authorList>
            <person name="Varghese N."/>
            <person name="Submissions S."/>
        </authorList>
    </citation>
    <scope>NUCLEOTIDE SEQUENCE [LARGE SCALE GENOMIC DNA]</scope>
    <source>
        <strain evidence="3">DSM 22618</strain>
    </source>
</reference>
<keyword evidence="3" id="KW-1185">Reference proteome</keyword>
<dbReference type="AlphaFoldDB" id="A0A1Y6CFS4"/>
<evidence type="ECO:0000259" key="1">
    <source>
        <dbReference type="PROSITE" id="PS51725"/>
    </source>
</evidence>
<evidence type="ECO:0000313" key="2">
    <source>
        <dbReference type="EMBL" id="SMF58723.1"/>
    </source>
</evidence>
<dbReference type="RefSeq" id="WP_085277998.1">
    <property type="nucleotide sequence ID" value="NZ_FXAG01000042.1"/>
</dbReference>
<dbReference type="InterPro" id="IPR011008">
    <property type="entry name" value="Dimeric_a/b-barrel"/>
</dbReference>
<dbReference type="PROSITE" id="PS51725">
    <property type="entry name" value="ABM"/>
    <property type="match status" value="1"/>
</dbReference>
<feature type="domain" description="ABM" evidence="1">
    <location>
        <begin position="4"/>
        <end position="94"/>
    </location>
</feature>
<dbReference type="GO" id="GO:0004497">
    <property type="term" value="F:monooxygenase activity"/>
    <property type="evidence" value="ECO:0007669"/>
    <property type="project" value="UniProtKB-KW"/>
</dbReference>
<protein>
    <submittedName>
        <fullName evidence="2">Quinol monooxygenase YgiN</fullName>
    </submittedName>
</protein>
<dbReference type="EMBL" id="FXAG01000042">
    <property type="protein sequence ID" value="SMF58723.1"/>
    <property type="molecule type" value="Genomic_DNA"/>
</dbReference>
<dbReference type="PANTHER" id="PTHR33336">
    <property type="entry name" value="QUINOL MONOOXYGENASE YGIN-RELATED"/>
    <property type="match status" value="1"/>
</dbReference>